<feature type="chain" id="PRO_5039105531" evidence="7">
    <location>
        <begin position="18"/>
        <end position="95"/>
    </location>
</feature>
<evidence type="ECO:0000256" key="2">
    <source>
        <dbReference type="ARBA" id="ARBA00022723"/>
    </source>
</evidence>
<protein>
    <submittedName>
        <fullName evidence="9">M48 family metalloprotease</fullName>
    </submittedName>
</protein>
<accession>A0A9D7PS29</accession>
<feature type="domain" description="Peptidase M48" evidence="8">
    <location>
        <begin position="6"/>
        <end position="63"/>
    </location>
</feature>
<evidence type="ECO:0000256" key="4">
    <source>
        <dbReference type="ARBA" id="ARBA00022833"/>
    </source>
</evidence>
<dbReference type="InterPro" id="IPR001915">
    <property type="entry name" value="Peptidase_M48"/>
</dbReference>
<comment type="caution">
    <text evidence="9">The sequence shown here is derived from an EMBL/GenBank/DDBJ whole genome shotgun (WGS) entry which is preliminary data.</text>
</comment>
<keyword evidence="2" id="KW-0479">Metal-binding</keyword>
<keyword evidence="3 6" id="KW-0378">Hydrolase</keyword>
<comment type="cofactor">
    <cofactor evidence="6">
        <name>Zn(2+)</name>
        <dbReference type="ChEBI" id="CHEBI:29105"/>
    </cofactor>
    <text evidence="6">Binds 1 zinc ion per subunit.</text>
</comment>
<sequence length="95" mass="10264">MAVALLAVCSNSQAAGAAMAGSEAAMGQSQLAFTRDFEREADRVGFDILQKAGYDPRGMPEFSSACNAQLRLLRTMRRSICVRTRSRSNVSATCR</sequence>
<dbReference type="GO" id="GO:0046872">
    <property type="term" value="F:metal ion binding"/>
    <property type="evidence" value="ECO:0007669"/>
    <property type="project" value="UniProtKB-KW"/>
</dbReference>
<comment type="similarity">
    <text evidence="6">Belongs to the peptidase M48 family.</text>
</comment>
<evidence type="ECO:0000313" key="9">
    <source>
        <dbReference type="EMBL" id="MBK8524803.1"/>
    </source>
</evidence>
<proteinExistence type="inferred from homology"/>
<gene>
    <name evidence="9" type="ORF">IPL58_12360</name>
</gene>
<reference evidence="9" key="1">
    <citation type="submission" date="2020-10" db="EMBL/GenBank/DDBJ databases">
        <title>Connecting structure to function with the recovery of over 1000 high-quality activated sludge metagenome-assembled genomes encoding full-length rRNA genes using long-read sequencing.</title>
        <authorList>
            <person name="Singleton C.M."/>
            <person name="Petriglieri F."/>
            <person name="Kristensen J.M."/>
            <person name="Kirkegaard R.H."/>
            <person name="Michaelsen T.Y."/>
            <person name="Andersen M.H."/>
            <person name="Karst S.M."/>
            <person name="Dueholm M.S."/>
            <person name="Nielsen P.H."/>
            <person name="Albertsen M."/>
        </authorList>
    </citation>
    <scope>NUCLEOTIDE SEQUENCE</scope>
    <source>
        <strain evidence="9">Hirt_18-Q3-R61-65_BATAC.395</strain>
    </source>
</reference>
<dbReference type="AlphaFoldDB" id="A0A9D7PS29"/>
<feature type="signal peptide" evidence="7">
    <location>
        <begin position="1"/>
        <end position="17"/>
    </location>
</feature>
<keyword evidence="7" id="KW-0732">Signal</keyword>
<dbReference type="EMBL" id="JADJUC010000014">
    <property type="protein sequence ID" value="MBK8524803.1"/>
    <property type="molecule type" value="Genomic_DNA"/>
</dbReference>
<evidence type="ECO:0000256" key="1">
    <source>
        <dbReference type="ARBA" id="ARBA00022670"/>
    </source>
</evidence>
<keyword evidence="5 6" id="KW-0482">Metalloprotease</keyword>
<evidence type="ECO:0000256" key="3">
    <source>
        <dbReference type="ARBA" id="ARBA00022801"/>
    </source>
</evidence>
<name>A0A9D7PS29_9PROT</name>
<evidence type="ECO:0000256" key="5">
    <source>
        <dbReference type="ARBA" id="ARBA00023049"/>
    </source>
</evidence>
<evidence type="ECO:0000256" key="7">
    <source>
        <dbReference type="SAM" id="SignalP"/>
    </source>
</evidence>
<evidence type="ECO:0000256" key="6">
    <source>
        <dbReference type="RuleBase" id="RU003983"/>
    </source>
</evidence>
<dbReference type="Proteomes" id="UP000886689">
    <property type="component" value="Unassembled WGS sequence"/>
</dbReference>
<keyword evidence="1 6" id="KW-0645">Protease</keyword>
<evidence type="ECO:0000259" key="8">
    <source>
        <dbReference type="Pfam" id="PF01435"/>
    </source>
</evidence>
<evidence type="ECO:0000313" key="10">
    <source>
        <dbReference type="Proteomes" id="UP000886689"/>
    </source>
</evidence>
<dbReference type="GO" id="GO:0006508">
    <property type="term" value="P:proteolysis"/>
    <property type="evidence" value="ECO:0007669"/>
    <property type="project" value="UniProtKB-KW"/>
</dbReference>
<dbReference type="GO" id="GO:0004222">
    <property type="term" value="F:metalloendopeptidase activity"/>
    <property type="evidence" value="ECO:0007669"/>
    <property type="project" value="InterPro"/>
</dbReference>
<organism evidence="9 10">
    <name type="scientific">Candidatus Proximibacter danicus</name>
    <dbReference type="NCBI Taxonomy" id="2954365"/>
    <lineage>
        <taxon>Bacteria</taxon>
        <taxon>Pseudomonadati</taxon>
        <taxon>Pseudomonadota</taxon>
        <taxon>Betaproteobacteria</taxon>
        <taxon>Candidatus Proximibacter</taxon>
    </lineage>
</organism>
<keyword evidence="4 6" id="KW-0862">Zinc</keyword>
<dbReference type="Pfam" id="PF01435">
    <property type="entry name" value="Peptidase_M48"/>
    <property type="match status" value="1"/>
</dbReference>